<accession>A0A8X6XAM3</accession>
<name>A0A8X6XAM3_9ARAC</name>
<keyword evidence="2" id="KW-1185">Reference proteome</keyword>
<gene>
    <name evidence="1" type="ORF">TNIN_149111</name>
</gene>
<sequence>MNFCQLNTNDTQRKTDELSSIFHTHNIHVDSLQKTKLNSELNLKVKGYTAIRKDRQNSSGGKIAFFVKTPDVKFVEIYQTSHSSLKDSTEVQ</sequence>
<evidence type="ECO:0000313" key="2">
    <source>
        <dbReference type="Proteomes" id="UP000886998"/>
    </source>
</evidence>
<dbReference type="Proteomes" id="UP000886998">
    <property type="component" value="Unassembled WGS sequence"/>
</dbReference>
<evidence type="ECO:0000313" key="1">
    <source>
        <dbReference type="EMBL" id="GFY50198.1"/>
    </source>
</evidence>
<proteinExistence type="predicted"/>
<reference evidence="1" key="1">
    <citation type="submission" date="2020-08" db="EMBL/GenBank/DDBJ databases">
        <title>Multicomponent nature underlies the extraordinary mechanical properties of spider dragline silk.</title>
        <authorList>
            <person name="Kono N."/>
            <person name="Nakamura H."/>
            <person name="Mori M."/>
            <person name="Yoshida Y."/>
            <person name="Ohtoshi R."/>
            <person name="Malay A.D."/>
            <person name="Moran D.A.P."/>
            <person name="Tomita M."/>
            <person name="Numata K."/>
            <person name="Arakawa K."/>
        </authorList>
    </citation>
    <scope>NUCLEOTIDE SEQUENCE</scope>
</reference>
<comment type="caution">
    <text evidence="1">The sequence shown here is derived from an EMBL/GenBank/DDBJ whole genome shotgun (WGS) entry which is preliminary data.</text>
</comment>
<dbReference type="Gene3D" id="3.60.10.10">
    <property type="entry name" value="Endonuclease/exonuclease/phosphatase"/>
    <property type="match status" value="1"/>
</dbReference>
<dbReference type="SUPFAM" id="SSF56219">
    <property type="entry name" value="DNase I-like"/>
    <property type="match status" value="1"/>
</dbReference>
<protein>
    <submittedName>
        <fullName evidence="1">Uncharacterized protein</fullName>
    </submittedName>
</protein>
<organism evidence="1 2">
    <name type="scientific">Trichonephila inaurata madagascariensis</name>
    <dbReference type="NCBI Taxonomy" id="2747483"/>
    <lineage>
        <taxon>Eukaryota</taxon>
        <taxon>Metazoa</taxon>
        <taxon>Ecdysozoa</taxon>
        <taxon>Arthropoda</taxon>
        <taxon>Chelicerata</taxon>
        <taxon>Arachnida</taxon>
        <taxon>Araneae</taxon>
        <taxon>Araneomorphae</taxon>
        <taxon>Entelegynae</taxon>
        <taxon>Araneoidea</taxon>
        <taxon>Nephilidae</taxon>
        <taxon>Trichonephila</taxon>
        <taxon>Trichonephila inaurata</taxon>
    </lineage>
</organism>
<dbReference type="EMBL" id="BMAV01007354">
    <property type="protein sequence ID" value="GFY50198.1"/>
    <property type="molecule type" value="Genomic_DNA"/>
</dbReference>
<dbReference type="InterPro" id="IPR036691">
    <property type="entry name" value="Endo/exonu/phosph_ase_sf"/>
</dbReference>
<dbReference type="AlphaFoldDB" id="A0A8X6XAM3"/>
<dbReference type="OrthoDB" id="6553861at2759"/>